<dbReference type="EMBL" id="JEMT01012397">
    <property type="protein sequence ID" value="EXX75545.1"/>
    <property type="molecule type" value="Genomic_DNA"/>
</dbReference>
<evidence type="ECO:0008006" key="3">
    <source>
        <dbReference type="Google" id="ProtNLM"/>
    </source>
</evidence>
<evidence type="ECO:0000313" key="1">
    <source>
        <dbReference type="EMBL" id="EXX75545.1"/>
    </source>
</evidence>
<dbReference type="OrthoDB" id="2428127at2759"/>
<dbReference type="HOGENOM" id="CLU_236783_0_0_1"/>
<organism evidence="1 2">
    <name type="scientific">Rhizophagus irregularis (strain DAOM 197198w)</name>
    <name type="common">Glomus intraradices</name>
    <dbReference type="NCBI Taxonomy" id="1432141"/>
    <lineage>
        <taxon>Eukaryota</taxon>
        <taxon>Fungi</taxon>
        <taxon>Fungi incertae sedis</taxon>
        <taxon>Mucoromycota</taxon>
        <taxon>Glomeromycotina</taxon>
        <taxon>Glomeromycetes</taxon>
        <taxon>Glomerales</taxon>
        <taxon>Glomeraceae</taxon>
        <taxon>Rhizophagus</taxon>
    </lineage>
</organism>
<dbReference type="PANTHER" id="PTHR14187">
    <property type="entry name" value="ALPHA KINASE/ELONGATION FACTOR 2 KINASE"/>
    <property type="match status" value="1"/>
</dbReference>
<comment type="caution">
    <text evidence="1">The sequence shown here is derived from an EMBL/GenBank/DDBJ whole genome shotgun (WGS) entry which is preliminary data.</text>
</comment>
<name>A0A015K7N2_RHIIW</name>
<evidence type="ECO:0000313" key="2">
    <source>
        <dbReference type="Proteomes" id="UP000022910"/>
    </source>
</evidence>
<dbReference type="PANTHER" id="PTHR14187:SF5">
    <property type="entry name" value="HEAT SHOCK 70 KDA PROTEIN 12A"/>
    <property type="match status" value="1"/>
</dbReference>
<dbReference type="Proteomes" id="UP000022910">
    <property type="component" value="Unassembled WGS sequence"/>
</dbReference>
<dbReference type="Gene3D" id="3.90.640.10">
    <property type="entry name" value="Actin, Chain A, domain 4"/>
    <property type="match status" value="2"/>
</dbReference>
<dbReference type="Gene3D" id="3.30.420.40">
    <property type="match status" value="4"/>
</dbReference>
<keyword evidence="2" id="KW-1185">Reference proteome</keyword>
<accession>A0A015K7N2</accession>
<dbReference type="CDD" id="cd10229">
    <property type="entry name" value="ASKHA_NBD_HSP70_HSPA12"/>
    <property type="match status" value="2"/>
</dbReference>
<dbReference type="STRING" id="1432141.A0A015K7N2"/>
<protein>
    <recommendedName>
        <fullName evidence="3">Hsp70 family protein</fullName>
    </recommendedName>
</protein>
<gene>
    <name evidence="1" type="ORF">RirG_040880</name>
</gene>
<proteinExistence type="predicted"/>
<dbReference type="SUPFAM" id="SSF53067">
    <property type="entry name" value="Actin-like ATPase domain"/>
    <property type="match status" value="4"/>
</dbReference>
<sequence length="1855" mass="213135">MNESKKELAQYLKLNYGLHYKNKNFVPSQTVVDEKLELEKYTDQILIYEPIQDNSSNNTWDLFVNKYDITNDDDSLEFEKIQDKLPLLAKKDVKLLIPVLRITYFGNVKSSIVRENYQEFLAREVLVGGFLIIRDALLDNSLEFDRLKAHISWAINEARWECKNLLKSAIMHSKVENIEDSNGNPINDIKTLTDYLNQLYKFETPTIISYEKVAPIEQKMNDSLFNVRLIPGITNHHKEITMECWTQDNIYLNLPFWIKEYQLNHGMVVTSYGLVPGIKPALDFLSVPSIKRKRKIRLKASFIRNELLHSKIYIDESNLENFPFLTLFDTAPTNVIQCNIFHEEVVINIWEKQKQISEPSQQLVEDIKCALNDINPYKSLEKVFSEYGHVISTEITMGGRLGLGDSTVNEKAQEKFHQYLNGKEWSEWSDTIILECKDLLKKLNMSDQKLIAYNNSETNLNELNTWLNNTSEKPNSWSLVDQPKLISLYEIFHEDIKKQIQNLLENKQKILMTGVTKLSSSKIRYYRVEFENYLLTSDDYQIIGSIIVNNERFDDLSVKFHMKSISGFSIIIKEYKKLDKEIKGDLKVVWQLIGKPKSVGYFSKHTRNNEVFNTEFVTEIPEQKISLQIDVKEELSPDFIIATSIQYPPTNYEYMLQVVVKSWSGKIIDLDIINFDSFDDTPDKACIQLYVINPNQQESVIADFGSEQVLWKLIGQKLGSGTLPDIRVVVGLDFGTTYSGFAYCYVSEERNIRSNDNWSGEIGKLKTKTALQYDNEYNNVKFWGAPALAKERSRRMRKQNSNEPIDLFKLHLSDLSDELKPKLPVCYKKAITDYLREIGKVIKKIIATTWPGVNYLENVLLVITIPAEFSETSKSIMRTCAFDAGLIKEKYSTNLQFTTETEAAAIYCMEMNLKEQALAHPGTNFMIVDCGGGMVDVTVRKLINNDQLGEITERAGDFCGSIFIDAEFVKYLRKILGDKPMDLLKDRNYGQLQSLIQQFCENCKLPFTGDNPDFSYDLDLEDARPILLEYVSDEVRTKLENNDWTIDIDFATVESIFEPVIRRILKLIKAQLRNSQETCSAMFLVGGFSESKYLHRRIKQEFQHIVNLISVPVLPTAAISRGATMYGLSIISKKSVISSRILKYTYGVDMLRKWEYGDPINRKLPEGFIVKFQCLARRGTKMNIDQVTRVPILKNQENMLFKIYYTREYDAEYCDDPGMKLLGELIVSLPGSGLHRSILIELTFGEMELIATLKNELTGQSGIATFNFNLDTTATPNLVLNELVEQYNQSENDYKKSGSDKPKDDIINDTRILVAIDFGTTYSSFAYVHKENQETVVVNYSWPGKEGVPKAPTALQYDEEYKNVTSWGNLALEEDPDGIPDNTEGQRPRPVELFKFHISNLSKKELPWLPPQLHYTKAIEDYLTQMRKLIQVTLVRRWPTINFPQQVGFVLTIPAEWPPHTTKVMRECAYKAGLLTSLNSQRLEFTTEPEAAALHCLSVIKEHNLQPNDSFLVADCGGGTVDLTLRKLLPENKLSEITERVGDLCGSTFVDKEFLHWLGRKVGFQALAKLKTDNYGQMQYLVQRFFCTRIKFKFSGEKKDYKTLKLNLQQFCPSLPQYVVDEIKEQMEEAGWILKVDYETVKGMFDPVIDRIINLIDDQLKNSSEKICSAMFLVGGFSESPYLLRRVKETFEHQVPIIAVPAVPIAAIVRGAITYGLNVIDIVPDRVLKWTYGIAWASFFFVTKDGMYLYFHELARRGSNVKVNQKFSGDFYPIRPNQDIITFNVYYTSKYEAKYCNDPGMRLLGVIKVKTYDTHLGLNRPIEFSLAFGKVEIKATAKNKSTGEIYNETTLELTL</sequence>
<reference evidence="1 2" key="1">
    <citation type="submission" date="2014-02" db="EMBL/GenBank/DDBJ databases">
        <title>Single nucleus genome sequencing reveals high similarity among nuclei of an endomycorrhizal fungus.</title>
        <authorList>
            <person name="Lin K."/>
            <person name="Geurts R."/>
            <person name="Zhang Z."/>
            <person name="Limpens E."/>
            <person name="Saunders D.G."/>
            <person name="Mu D."/>
            <person name="Pang E."/>
            <person name="Cao H."/>
            <person name="Cha H."/>
            <person name="Lin T."/>
            <person name="Zhou Q."/>
            <person name="Shang Y."/>
            <person name="Li Y."/>
            <person name="Ivanov S."/>
            <person name="Sharma T."/>
            <person name="Velzen R.V."/>
            <person name="Ruijter N.D."/>
            <person name="Aanen D.K."/>
            <person name="Win J."/>
            <person name="Kamoun S."/>
            <person name="Bisseling T."/>
            <person name="Huang S."/>
        </authorList>
    </citation>
    <scope>NUCLEOTIDE SEQUENCE [LARGE SCALE GENOMIC DNA]</scope>
    <source>
        <strain evidence="2">DAOM197198w</strain>
    </source>
</reference>
<dbReference type="InterPro" id="IPR043129">
    <property type="entry name" value="ATPase_NBD"/>
</dbReference>